<dbReference type="EMBL" id="CAXKWB010039225">
    <property type="protein sequence ID" value="CAL4152741.1"/>
    <property type="molecule type" value="Genomic_DNA"/>
</dbReference>
<reference evidence="1 2" key="1">
    <citation type="submission" date="2024-05" db="EMBL/GenBank/DDBJ databases">
        <authorList>
            <person name="Wallberg A."/>
        </authorList>
    </citation>
    <scope>NUCLEOTIDE SEQUENCE [LARGE SCALE GENOMIC DNA]</scope>
</reference>
<dbReference type="Proteomes" id="UP001497623">
    <property type="component" value="Unassembled WGS sequence"/>
</dbReference>
<keyword evidence="2" id="KW-1185">Reference proteome</keyword>
<dbReference type="AlphaFoldDB" id="A0AAV2S198"/>
<proteinExistence type="predicted"/>
<name>A0AAV2S198_MEGNR</name>
<gene>
    <name evidence="1" type="ORF">MNOR_LOCUS31073</name>
</gene>
<evidence type="ECO:0000313" key="1">
    <source>
        <dbReference type="EMBL" id="CAL4152741.1"/>
    </source>
</evidence>
<comment type="caution">
    <text evidence="1">The sequence shown here is derived from an EMBL/GenBank/DDBJ whole genome shotgun (WGS) entry which is preliminary data.</text>
</comment>
<protein>
    <recommendedName>
        <fullName evidence="3">LAGLIDADG homing endonuclease</fullName>
    </recommendedName>
</protein>
<accession>A0AAV2S198</accession>
<evidence type="ECO:0000313" key="2">
    <source>
        <dbReference type="Proteomes" id="UP001497623"/>
    </source>
</evidence>
<organism evidence="1 2">
    <name type="scientific">Meganyctiphanes norvegica</name>
    <name type="common">Northern krill</name>
    <name type="synonym">Thysanopoda norvegica</name>
    <dbReference type="NCBI Taxonomy" id="48144"/>
    <lineage>
        <taxon>Eukaryota</taxon>
        <taxon>Metazoa</taxon>
        <taxon>Ecdysozoa</taxon>
        <taxon>Arthropoda</taxon>
        <taxon>Crustacea</taxon>
        <taxon>Multicrustacea</taxon>
        <taxon>Malacostraca</taxon>
        <taxon>Eumalacostraca</taxon>
        <taxon>Eucarida</taxon>
        <taxon>Euphausiacea</taxon>
        <taxon>Euphausiidae</taxon>
        <taxon>Meganyctiphanes</taxon>
    </lineage>
</organism>
<sequence length="103" mass="12220">MFQYIQNIMLCSFIQLQNNKGFKASQKIKLACHLKTLATFDEKCHIWYNCNINIISIDNKKTLTYADIRLFLLRFLTPKLNTLPTKKMPHIKQKTMRGNVYYT</sequence>
<evidence type="ECO:0008006" key="3">
    <source>
        <dbReference type="Google" id="ProtNLM"/>
    </source>
</evidence>